<dbReference type="AlphaFoldDB" id="A0AAE0Q3I5"/>
<keyword evidence="4" id="KW-1185">Reference proteome</keyword>
<dbReference type="FunFam" id="1.10.340.70:FF:000001">
    <property type="entry name" value="Retrovirus-related Pol polyprotein from transposon gypsy-like Protein"/>
    <property type="match status" value="1"/>
</dbReference>
<dbReference type="SUPFAM" id="SSF56672">
    <property type="entry name" value="DNA/RNA polymerases"/>
    <property type="match status" value="1"/>
</dbReference>
<dbReference type="InterPro" id="IPR041588">
    <property type="entry name" value="Integrase_H2C2"/>
</dbReference>
<dbReference type="Gene3D" id="3.30.70.270">
    <property type="match status" value="1"/>
</dbReference>
<evidence type="ECO:0000313" key="3">
    <source>
        <dbReference type="EMBL" id="KAK3512929.1"/>
    </source>
</evidence>
<comment type="caution">
    <text evidence="3">The sequence shown here is derived from an EMBL/GenBank/DDBJ whole genome shotgun (WGS) entry which is preliminary data.</text>
</comment>
<dbReference type="PANTHER" id="PTHR37984:SF5">
    <property type="entry name" value="PROTEIN NYNRIN-LIKE"/>
    <property type="match status" value="1"/>
</dbReference>
<sequence length="259" mass="29562">MSFLGYVIMWQGLEMDVTKVQAVTEWPIPSTVKELQRFLGFANFYLRFIRNYSSVVGPLTSLLKGKHWRLAWTDQAQAAFQRLKGCFTSAPSCVTRILTSPLWWKWTLRAVALGPCSPSDTARWALFFTRFQFSVTYRPGSKNGKADMLSRQFETTGEPMQPDLILPATAILAPVRWSLMEEIHRSHADEPPPAGCPATKVFVQLQFRHQVMQWVHEAPSSGHPGIRRLTQLARRRFWWPSLGTDVEEYVQACPTCAQS</sequence>
<feature type="domain" description="Integrase zinc-binding" evidence="2">
    <location>
        <begin position="206"/>
        <end position="258"/>
    </location>
</feature>
<dbReference type="Gene3D" id="1.10.340.70">
    <property type="match status" value="1"/>
</dbReference>
<accession>A0AAE0Q3I5</accession>
<dbReference type="FunFam" id="3.30.70.270:FF:000063">
    <property type="entry name" value="Zinc knuckle domaincontaining protein"/>
    <property type="match status" value="1"/>
</dbReference>
<dbReference type="InterPro" id="IPR043128">
    <property type="entry name" value="Rev_trsase/Diguanyl_cyclase"/>
</dbReference>
<evidence type="ECO:0000313" key="4">
    <source>
        <dbReference type="Proteomes" id="UP001274896"/>
    </source>
</evidence>
<reference evidence="3" key="1">
    <citation type="submission" date="2023-06" db="EMBL/GenBank/DDBJ databases">
        <title>Male Hemibagrus guttatus genome.</title>
        <authorList>
            <person name="Bian C."/>
        </authorList>
    </citation>
    <scope>NUCLEOTIDE SEQUENCE</scope>
    <source>
        <strain evidence="3">Male_cb2023</strain>
        <tissue evidence="3">Muscle</tissue>
    </source>
</reference>
<dbReference type="Pfam" id="PF17921">
    <property type="entry name" value="Integrase_H2C2"/>
    <property type="match status" value="1"/>
</dbReference>
<dbReference type="Proteomes" id="UP001274896">
    <property type="component" value="Unassembled WGS sequence"/>
</dbReference>
<organism evidence="3 4">
    <name type="scientific">Hemibagrus guttatus</name>
    <dbReference type="NCBI Taxonomy" id="175788"/>
    <lineage>
        <taxon>Eukaryota</taxon>
        <taxon>Metazoa</taxon>
        <taxon>Chordata</taxon>
        <taxon>Craniata</taxon>
        <taxon>Vertebrata</taxon>
        <taxon>Euteleostomi</taxon>
        <taxon>Actinopterygii</taxon>
        <taxon>Neopterygii</taxon>
        <taxon>Teleostei</taxon>
        <taxon>Ostariophysi</taxon>
        <taxon>Siluriformes</taxon>
        <taxon>Bagridae</taxon>
        <taxon>Hemibagrus</taxon>
    </lineage>
</organism>
<dbReference type="EMBL" id="JAUCMX010000023">
    <property type="protein sequence ID" value="KAK3512929.1"/>
    <property type="molecule type" value="Genomic_DNA"/>
</dbReference>
<gene>
    <name evidence="3" type="ORF">QTP70_029085</name>
</gene>
<evidence type="ECO:0000256" key="1">
    <source>
        <dbReference type="ARBA" id="ARBA00039658"/>
    </source>
</evidence>
<dbReference type="InterPro" id="IPR050951">
    <property type="entry name" value="Retrovirus_Pol_polyprotein"/>
</dbReference>
<proteinExistence type="predicted"/>
<dbReference type="InterPro" id="IPR043502">
    <property type="entry name" value="DNA/RNA_pol_sf"/>
</dbReference>
<evidence type="ECO:0000259" key="2">
    <source>
        <dbReference type="Pfam" id="PF17921"/>
    </source>
</evidence>
<name>A0AAE0Q3I5_9TELE</name>
<dbReference type="PANTHER" id="PTHR37984">
    <property type="entry name" value="PROTEIN CBG26694"/>
    <property type="match status" value="1"/>
</dbReference>
<protein>
    <recommendedName>
        <fullName evidence="1">Gypsy retrotransposon integrase-like protein 1</fullName>
    </recommendedName>
</protein>